<dbReference type="PATRIC" id="fig|1299334.3.peg.3752"/>
<reference evidence="1" key="1">
    <citation type="submission" date="2014-01" db="EMBL/GenBank/DDBJ databases">
        <authorList>
            <person name="Brown-Elliot B."/>
            <person name="Wallace R."/>
            <person name="Lenaerts A."/>
            <person name="Ordway D."/>
            <person name="DeGroote M.A."/>
            <person name="Parker T."/>
            <person name="Sizemore C."/>
            <person name="Tallon L.J."/>
            <person name="Sadzewicz L.K."/>
            <person name="Sengamalay N."/>
            <person name="Fraser C.M."/>
            <person name="Hine E."/>
            <person name="Shefchek K.A."/>
            <person name="Das S.P."/>
            <person name="Tettelin H."/>
        </authorList>
    </citation>
    <scope>NUCLEOTIDE SEQUENCE [LARGE SCALE GENOMIC DNA]</scope>
    <source>
        <strain evidence="1">4042</strain>
    </source>
</reference>
<comment type="caution">
    <text evidence="1">The sequence shown here is derived from an EMBL/GenBank/DDBJ whole genome shotgun (WGS) entry which is preliminary data.</text>
</comment>
<name>X8CAV9_MYCXE</name>
<evidence type="ECO:0000313" key="1">
    <source>
        <dbReference type="EMBL" id="EUA52460.1"/>
    </source>
</evidence>
<accession>X8CAV9</accession>
<sequence>MTRFNPAAAKPLLGAVMQRIISSWLQRIRPFTAARALPSRPRPSG</sequence>
<protein>
    <submittedName>
        <fullName evidence="1">Uncharacterized protein</fullName>
    </submittedName>
</protein>
<dbReference type="AlphaFoldDB" id="X8CAV9"/>
<gene>
    <name evidence="1" type="ORF">I553_2647</name>
</gene>
<organism evidence="1">
    <name type="scientific">Mycobacterium xenopi 4042</name>
    <dbReference type="NCBI Taxonomy" id="1299334"/>
    <lineage>
        <taxon>Bacteria</taxon>
        <taxon>Bacillati</taxon>
        <taxon>Actinomycetota</taxon>
        <taxon>Actinomycetes</taxon>
        <taxon>Mycobacteriales</taxon>
        <taxon>Mycobacteriaceae</taxon>
        <taxon>Mycobacterium</taxon>
    </lineage>
</organism>
<proteinExistence type="predicted"/>
<dbReference type="EMBL" id="JAOB01000033">
    <property type="protein sequence ID" value="EUA52460.1"/>
    <property type="molecule type" value="Genomic_DNA"/>
</dbReference>